<organism evidence="3 4">
    <name type="scientific">Sphingobacterium detergens</name>
    <dbReference type="NCBI Taxonomy" id="1145106"/>
    <lineage>
        <taxon>Bacteria</taxon>
        <taxon>Pseudomonadati</taxon>
        <taxon>Bacteroidota</taxon>
        <taxon>Sphingobacteriia</taxon>
        <taxon>Sphingobacteriales</taxon>
        <taxon>Sphingobacteriaceae</taxon>
        <taxon>Sphingobacterium</taxon>
    </lineage>
</organism>
<feature type="domain" description="Calcineurin-like phosphoesterase" evidence="2">
    <location>
        <begin position="40"/>
        <end position="264"/>
    </location>
</feature>
<evidence type="ECO:0000313" key="4">
    <source>
        <dbReference type="Proteomes" id="UP000286246"/>
    </source>
</evidence>
<dbReference type="PANTHER" id="PTHR43143:SF1">
    <property type="entry name" value="SERINE_THREONINE-PROTEIN PHOSPHATASE CPPED1"/>
    <property type="match status" value="1"/>
</dbReference>
<dbReference type="InterPro" id="IPR004843">
    <property type="entry name" value="Calcineurin-like_PHP"/>
</dbReference>
<dbReference type="GO" id="GO:0016787">
    <property type="term" value="F:hydrolase activity"/>
    <property type="evidence" value="ECO:0007669"/>
    <property type="project" value="InterPro"/>
</dbReference>
<dbReference type="PANTHER" id="PTHR43143">
    <property type="entry name" value="METALLOPHOSPHOESTERASE, CALCINEURIN SUPERFAMILY"/>
    <property type="match status" value="1"/>
</dbReference>
<name>A0A420ALW6_SPHD1</name>
<dbReference type="OrthoDB" id="9791866at2"/>
<dbReference type="EMBL" id="RAPY01000005">
    <property type="protein sequence ID" value="RKE45446.1"/>
    <property type="molecule type" value="Genomic_DNA"/>
</dbReference>
<evidence type="ECO:0000256" key="1">
    <source>
        <dbReference type="SAM" id="SignalP"/>
    </source>
</evidence>
<feature type="chain" id="PRO_5019469011" evidence="1">
    <location>
        <begin position="29"/>
        <end position="315"/>
    </location>
</feature>
<sequence>MQRRNFLKGASILSASSLLAFSSLEAFSKEKLKKGVKRSLRIGHLTDIHLLDKAEPKAAVIKVLKELAQHTDRPDLLINTGDSLMDMNRQPKDRVQQLWSAWDEVMQHNAIPMKSCIGNHDVWSLAKSDPQYEVAQKDELYGKAWIKKKLGLPGTYYTFAQKDWQFIALDSIHYSAEKGGYMIDPEQMLWLEQQLKDIPKERPILIFSHVPIISVTPLLYAAQSKPANELRFPGGDQHIDVMAIKSLFKKAGNVKVALSGHVHYVDQVSYLGTQYYCGGAVSGNWWNGILDDFPPAYSLLDLYEDGSSHYQTIYY</sequence>
<dbReference type="RefSeq" id="WP_120261191.1">
    <property type="nucleotide sequence ID" value="NZ_RAPY01000005.1"/>
</dbReference>
<feature type="signal peptide" evidence="1">
    <location>
        <begin position="1"/>
        <end position="28"/>
    </location>
</feature>
<proteinExistence type="predicted"/>
<dbReference type="Pfam" id="PF00149">
    <property type="entry name" value="Metallophos"/>
    <property type="match status" value="1"/>
</dbReference>
<dbReference type="SUPFAM" id="SSF56300">
    <property type="entry name" value="Metallo-dependent phosphatases"/>
    <property type="match status" value="1"/>
</dbReference>
<keyword evidence="1" id="KW-0732">Signal</keyword>
<evidence type="ECO:0000259" key="2">
    <source>
        <dbReference type="Pfam" id="PF00149"/>
    </source>
</evidence>
<evidence type="ECO:0000313" key="3">
    <source>
        <dbReference type="EMBL" id="RKE45446.1"/>
    </source>
</evidence>
<dbReference type="InterPro" id="IPR051918">
    <property type="entry name" value="STPP_CPPED1"/>
</dbReference>
<reference evidence="3 4" key="1">
    <citation type="submission" date="2018-09" db="EMBL/GenBank/DDBJ databases">
        <title>Genomic Encyclopedia of Type Strains, Phase III (KMG-III): the genomes of soil and plant-associated and newly described type strains.</title>
        <authorList>
            <person name="Whitman W."/>
        </authorList>
    </citation>
    <scope>NUCLEOTIDE SEQUENCE [LARGE SCALE GENOMIC DNA]</scope>
    <source>
        <strain evidence="3 4">CECT 7938</strain>
    </source>
</reference>
<dbReference type="Proteomes" id="UP000286246">
    <property type="component" value="Unassembled WGS sequence"/>
</dbReference>
<protein>
    <submittedName>
        <fullName evidence="3">3',5'-cyclic AMP phosphodiesterase CpdA</fullName>
    </submittedName>
</protein>
<dbReference type="InterPro" id="IPR029052">
    <property type="entry name" value="Metallo-depent_PP-like"/>
</dbReference>
<comment type="caution">
    <text evidence="3">The sequence shown here is derived from an EMBL/GenBank/DDBJ whole genome shotgun (WGS) entry which is preliminary data.</text>
</comment>
<keyword evidence="4" id="KW-1185">Reference proteome</keyword>
<dbReference type="AlphaFoldDB" id="A0A420ALW6"/>
<accession>A0A420ALW6</accession>
<gene>
    <name evidence="3" type="ORF">DFQ12_4520</name>
</gene>
<dbReference type="Gene3D" id="3.60.21.10">
    <property type="match status" value="1"/>
</dbReference>